<protein>
    <submittedName>
        <fullName evidence="1">Uncharacterized protein</fullName>
    </submittedName>
</protein>
<dbReference type="EMBL" id="JASBWR010000016">
    <property type="protein sequence ID" value="KAJ9109741.1"/>
    <property type="molecule type" value="Genomic_DNA"/>
</dbReference>
<reference evidence="1" key="1">
    <citation type="submission" date="2023-04" db="EMBL/GenBank/DDBJ databases">
        <title>Draft Genome sequencing of Naganishia species isolated from polar environments using Oxford Nanopore Technology.</title>
        <authorList>
            <person name="Leo P."/>
            <person name="Venkateswaran K."/>
        </authorList>
    </citation>
    <scope>NUCLEOTIDE SEQUENCE</scope>
    <source>
        <strain evidence="1">MNA-CCFEE 5261</strain>
    </source>
</reference>
<evidence type="ECO:0000313" key="1">
    <source>
        <dbReference type="EMBL" id="KAJ9109741.1"/>
    </source>
</evidence>
<name>A0ACC2WF96_9TREE</name>
<sequence length="929" mass="102781">MALETEGSRSFVLSSLKGKGKKRSTTAPAKSLAGKTPTKVVAKKRRLQAEKNTRSAVPEETESTSDVKRLRQDALQWKLLSAQPEDFGDNFEGEISTAMDTDDNHQKSSRTRKSDSMANLFDNEGGMMMLEEVEGVDVMWEEDGKGGKKATLIEAKPKKTKQIASKAEPSQKQKVDQVISDVKPNKAKNNKRKRSDIENDSTNVESVGIDVDVAKNQEGDEDLSNEVESATGDHAAAAVNEDAEEDDDVAPDAKSISTFERAKDVTFNDALLPEWKKIPLHPLLKKGLHKLGFSKPTDIQRQTIPVAINGLPVSTKEETEDDETDAEEEKAQRKTRDIVGVAETGSGKTLAYSLPILNWLLSTDPAATGEQERFARRAKARRVLSALVLCPTRELALQVHKHMEQIIAGGQEEPVEVANTADEAIPKAKGKGKGSSGKKTGQQPKQPPLVSIASIVGGLSVQKQKRLLARGCDILVATPGRLWDLCKEDSDLATDIKRIKFLVIDEADRMIETGHFAELEEIVALTERKKGPMQGTNADEADPTFKRATREIDLTDARDDMQTFVFSATLSKDLQTNLKRGNWRGRKAKGGKSSTLDDLLQRLDFRDSKPALIDISPEGGLVATLRESIIECLNTDKANILEQILHARTESDFFVGSIDGIRRITPLFEMLKVPVYPLHSQLQQKQRLKNLDRFASSSNGVLIATDVAARGLDIPSVDHVIHFQLPRTADAYIHRSGRTARARQDGFSLQMVSPEERGMQKALMKSLGRTNELPELQVEPGFLPKLRERVRIAREIEKAQHAVKKAKHEKSWLQEAAEAMDIDLDPDLLSAEESDDEIARSRKKPKQRLRDNAPRLRHELDALLAQPLMARGVSAKYPTSGSRVVINDLLSDKNHPQMLGASTAKAHEVVDARPTSKKVRKFISKKGRK</sequence>
<organism evidence="1 2">
    <name type="scientific">Naganishia cerealis</name>
    <dbReference type="NCBI Taxonomy" id="610337"/>
    <lineage>
        <taxon>Eukaryota</taxon>
        <taxon>Fungi</taxon>
        <taxon>Dikarya</taxon>
        <taxon>Basidiomycota</taxon>
        <taxon>Agaricomycotina</taxon>
        <taxon>Tremellomycetes</taxon>
        <taxon>Filobasidiales</taxon>
        <taxon>Filobasidiaceae</taxon>
        <taxon>Naganishia</taxon>
    </lineage>
</organism>
<gene>
    <name evidence="1" type="ORF">QFC19_001971</name>
</gene>
<comment type="caution">
    <text evidence="1">The sequence shown here is derived from an EMBL/GenBank/DDBJ whole genome shotgun (WGS) entry which is preliminary data.</text>
</comment>
<accession>A0ACC2WF96</accession>
<proteinExistence type="predicted"/>
<evidence type="ECO:0000313" key="2">
    <source>
        <dbReference type="Proteomes" id="UP001241377"/>
    </source>
</evidence>
<keyword evidence="2" id="KW-1185">Reference proteome</keyword>
<dbReference type="Proteomes" id="UP001241377">
    <property type="component" value="Unassembled WGS sequence"/>
</dbReference>